<feature type="region of interest" description="Disordered" evidence="10">
    <location>
        <begin position="179"/>
        <end position="237"/>
    </location>
</feature>
<feature type="domain" description="C2H2-type" evidence="11">
    <location>
        <begin position="1066"/>
        <end position="1094"/>
    </location>
</feature>
<dbReference type="SMART" id="SM00355">
    <property type="entry name" value="ZnF_C2H2"/>
    <property type="match status" value="19"/>
</dbReference>
<feature type="domain" description="C2H2-type" evidence="11">
    <location>
        <begin position="381"/>
        <end position="411"/>
    </location>
</feature>
<dbReference type="PANTHER" id="PTHR24388">
    <property type="entry name" value="ZINC FINGER PROTEIN"/>
    <property type="match status" value="1"/>
</dbReference>
<feature type="domain" description="C2H2-type" evidence="11">
    <location>
        <begin position="440"/>
        <end position="468"/>
    </location>
</feature>
<keyword evidence="5" id="KW-0862">Zinc</keyword>
<dbReference type="InterPro" id="IPR013087">
    <property type="entry name" value="Znf_C2H2_type"/>
</dbReference>
<feature type="compositionally biased region" description="Basic residues" evidence="10">
    <location>
        <begin position="773"/>
        <end position="791"/>
    </location>
</feature>
<evidence type="ECO:0000313" key="13">
    <source>
        <dbReference type="RefSeq" id="XP_029407295.2"/>
    </source>
</evidence>
<dbReference type="Pfam" id="PF07776">
    <property type="entry name" value="zf-AD"/>
    <property type="match status" value="2"/>
</dbReference>
<keyword evidence="7" id="KW-0539">Nucleus</keyword>
<dbReference type="InterPro" id="IPR012934">
    <property type="entry name" value="Znf_AD"/>
</dbReference>
<keyword evidence="3" id="KW-0677">Repeat</keyword>
<evidence type="ECO:0000256" key="4">
    <source>
        <dbReference type="ARBA" id="ARBA00022771"/>
    </source>
</evidence>
<dbReference type="SUPFAM" id="SSF57716">
    <property type="entry name" value="Glucocorticoid receptor-like (DNA-binding domain)"/>
    <property type="match status" value="2"/>
</dbReference>
<feature type="domain" description="C2H2-type" evidence="11">
    <location>
        <begin position="920"/>
        <end position="948"/>
    </location>
</feature>
<evidence type="ECO:0000259" key="11">
    <source>
        <dbReference type="PROSITE" id="PS50157"/>
    </source>
</evidence>
<proteinExistence type="inferred from homology"/>
<feature type="domain" description="C2H2-type" evidence="11">
    <location>
        <begin position="859"/>
        <end position="887"/>
    </location>
</feature>
<feature type="compositionally biased region" description="Low complexity" evidence="10">
    <location>
        <begin position="751"/>
        <end position="762"/>
    </location>
</feature>
<keyword evidence="6" id="KW-0238">DNA-binding</keyword>
<feature type="region of interest" description="Disordered" evidence="10">
    <location>
        <begin position="105"/>
        <end position="130"/>
    </location>
</feature>
<feature type="domain" description="C2H2-type" evidence="11">
    <location>
        <begin position="1038"/>
        <end position="1065"/>
    </location>
</feature>
<dbReference type="Gene3D" id="3.30.160.60">
    <property type="entry name" value="Classic Zinc Finger"/>
    <property type="match status" value="10"/>
</dbReference>
<feature type="domain" description="C2H2-type" evidence="11">
    <location>
        <begin position="528"/>
        <end position="556"/>
    </location>
</feature>
<evidence type="ECO:0000256" key="5">
    <source>
        <dbReference type="ARBA" id="ARBA00022833"/>
    </source>
</evidence>
<feature type="compositionally biased region" description="Polar residues" evidence="10">
    <location>
        <begin position="1100"/>
        <end position="1119"/>
    </location>
</feature>
<keyword evidence="12" id="KW-1185">Reference proteome</keyword>
<dbReference type="PROSITE" id="PS00028">
    <property type="entry name" value="ZINC_FINGER_C2H2_1"/>
    <property type="match status" value="15"/>
</dbReference>
<evidence type="ECO:0000256" key="1">
    <source>
        <dbReference type="ARBA" id="ARBA00004123"/>
    </source>
</evidence>
<keyword evidence="4 9" id="KW-0863">Zinc-finger</keyword>
<dbReference type="Gene3D" id="3.40.1800.20">
    <property type="match status" value="2"/>
</dbReference>
<name>A0A8N4L6L2_BACDO</name>
<evidence type="ECO:0000256" key="8">
    <source>
        <dbReference type="ARBA" id="ARBA00037948"/>
    </source>
</evidence>
<dbReference type="Pfam" id="PF00096">
    <property type="entry name" value="zf-C2H2"/>
    <property type="match status" value="6"/>
</dbReference>
<feature type="domain" description="C2H2-type" evidence="11">
    <location>
        <begin position="410"/>
        <end position="437"/>
    </location>
</feature>
<dbReference type="RefSeq" id="XP_029407295.2">
    <property type="nucleotide sequence ID" value="XM_029551435.2"/>
</dbReference>
<dbReference type="InterPro" id="IPR050527">
    <property type="entry name" value="Snail/Krueppel_Znf"/>
</dbReference>
<dbReference type="InterPro" id="IPR036236">
    <property type="entry name" value="Znf_C2H2_sf"/>
</dbReference>
<dbReference type="SMART" id="SM00868">
    <property type="entry name" value="zf-AD"/>
    <property type="match status" value="2"/>
</dbReference>
<comment type="subcellular location">
    <subcellularLocation>
        <location evidence="1">Nucleus</location>
    </subcellularLocation>
</comment>
<feature type="domain" description="C2H2-type" evidence="11">
    <location>
        <begin position="321"/>
        <end position="349"/>
    </location>
</feature>
<feature type="domain" description="C2H2-type" evidence="11">
    <location>
        <begin position="500"/>
        <end position="527"/>
    </location>
</feature>
<dbReference type="Proteomes" id="UP001652620">
    <property type="component" value="Chromosome 3"/>
</dbReference>
<gene>
    <name evidence="13" type="primary">LOC105228943</name>
</gene>
<evidence type="ECO:0000256" key="10">
    <source>
        <dbReference type="SAM" id="MobiDB-lite"/>
    </source>
</evidence>
<feature type="domain" description="C2H2-type" evidence="11">
    <location>
        <begin position="949"/>
        <end position="976"/>
    </location>
</feature>
<evidence type="ECO:0000256" key="6">
    <source>
        <dbReference type="ARBA" id="ARBA00023125"/>
    </source>
</evidence>
<dbReference type="GeneID" id="105228943"/>
<accession>A0A8N4L6L2</accession>
<dbReference type="SUPFAM" id="SSF57667">
    <property type="entry name" value="beta-beta-alpha zinc fingers"/>
    <property type="match status" value="8"/>
</dbReference>
<feature type="compositionally biased region" description="Basic residues" evidence="10">
    <location>
        <begin position="218"/>
        <end position="231"/>
    </location>
</feature>
<feature type="domain" description="C2H2-type" evidence="11">
    <location>
        <begin position="890"/>
        <end position="917"/>
    </location>
</feature>
<feature type="region of interest" description="Disordered" evidence="10">
    <location>
        <begin position="1093"/>
        <end position="1128"/>
    </location>
</feature>
<dbReference type="PROSITE" id="PS50157">
    <property type="entry name" value="ZINC_FINGER_C2H2_2"/>
    <property type="match status" value="13"/>
</dbReference>
<keyword evidence="2" id="KW-0479">Metal-binding</keyword>
<feature type="compositionally biased region" description="Polar residues" evidence="10">
    <location>
        <begin position="187"/>
        <end position="207"/>
    </location>
</feature>
<feature type="compositionally biased region" description="Basic residues" evidence="10">
    <location>
        <begin position="113"/>
        <end position="122"/>
    </location>
</feature>
<evidence type="ECO:0000313" key="12">
    <source>
        <dbReference type="Proteomes" id="UP001652620"/>
    </source>
</evidence>
<dbReference type="PANTHER" id="PTHR24388:SF54">
    <property type="entry name" value="PROTEIN ESCARGOT"/>
    <property type="match status" value="1"/>
</dbReference>
<sequence length="1128" mass="131066">MMFDKLSCLLCLEKNNVTNGQINIDSDDPQSVKARAMVEQHFKEELSMKPYLTNKVLCQQCWELLLSFHEFYVRVQNAHLTATNTLKSLQELEIAVTEIKMEPDALDELASPPKRRRGRPRREKPNEHLLESQPSIVLKECSVRIEPLTFPYNSNINKTQDKSLEFLEVKSEIIPDENESIDPIYSPQMSNNESESGITAVPTSTGKNLEAGAPQKQKTVRTKKRQKRKRTEKNSKALNTGIKNVLNTQRNKTSDYDEFIAKNFKLTCALCETPLQNFRELKIHFREEHQTNGYVKCCGKKLIRRGVLVDHIKFHTNPEYFKCEHCEKLFADGRGLEAHLQFSHGSRERIYRCDICSKGFFRRELLTRHYVIHAPEEQKNIKCPQCEKTFCYKYNMLQHLKIVHLHSYSKICDICGKSFHGGEAFRRHQQEHAGIPRLPIKCELCNAELTTKYGLARHMKVMHTEEYQTPQVCPVCSKISPSLRAHHTHFKFMHATEKKHTCKMCDKAFKRPKDLREHMTTHTGEVLYTCTFCPQTFNSNANMYAHRKRKHPKEWAEKCAKRNTSIGMGQQIQKDLESIIESVKNADETLRSTILGNNIYRMPFDQCCLLCLEKVSPTDNSININSDDSESVNVRNIIEQHFKEEIFTMATFSSQIVCKQCWELLKSFHEFYIQVTQAHLQAHNKLKALQELEISVTDIKVEPDAEDKLALQELEVIAVTDIKVEPDIVDTLASSPVGEEKDSDYSDGENSRSMSSTSVNSESQEDDEEEKRRKTKTKRAPKPRNKKRHKTLDHDQFIAQNFKLICCLCEKSLKDFRELKMHYRQEHQTNGYAKCCNKKLYNRGVLVDHIHFHINPEYFKCKFCEKVLCDRSNLESHLQHFHDSKERTIYKCEICGKSFYRRKVLARHCLIHAPEEQRNVKCTQCEKTFCNQYLMKQHLNLSHLNLYAKICDICGKSLNGSEAFQRHQDEHAGVQRTREKCKICNMELKTKYGLARHMKTRHTEPFQTPQICPVCSKVSPTLRAHKSHMEYMHSGKKHVCAVCDKTFKLPKCLREHMATHTGEKLYTCTFCPQTFNSDANMYAHRKRKHPKEWAEKCAKRSTSTGMGQQITNDLESINESVKDADETN</sequence>
<feature type="region of interest" description="Disordered" evidence="10">
    <location>
        <begin position="731"/>
        <end position="792"/>
    </location>
</feature>
<evidence type="ECO:0000256" key="2">
    <source>
        <dbReference type="ARBA" id="ARBA00022723"/>
    </source>
</evidence>
<evidence type="ECO:0000256" key="3">
    <source>
        <dbReference type="ARBA" id="ARBA00022737"/>
    </source>
</evidence>
<feature type="domain" description="C2H2-type" evidence="11">
    <location>
        <begin position="351"/>
        <end position="378"/>
    </location>
</feature>
<organism evidence="12 13">
    <name type="scientific">Bactrocera dorsalis</name>
    <name type="common">Oriental fruit fly</name>
    <name type="synonym">Dacus dorsalis</name>
    <dbReference type="NCBI Taxonomy" id="27457"/>
    <lineage>
        <taxon>Eukaryota</taxon>
        <taxon>Metazoa</taxon>
        <taxon>Ecdysozoa</taxon>
        <taxon>Arthropoda</taxon>
        <taxon>Hexapoda</taxon>
        <taxon>Insecta</taxon>
        <taxon>Pterygota</taxon>
        <taxon>Neoptera</taxon>
        <taxon>Endopterygota</taxon>
        <taxon>Diptera</taxon>
        <taxon>Brachycera</taxon>
        <taxon>Muscomorpha</taxon>
        <taxon>Tephritoidea</taxon>
        <taxon>Tephritidae</taxon>
        <taxon>Bactrocera</taxon>
        <taxon>Bactrocera</taxon>
    </lineage>
</organism>
<dbReference type="OrthoDB" id="3565419at2759"/>
<protein>
    <submittedName>
        <fullName evidence="13">Zinc finger and BTB domain-containing protein 11</fullName>
    </submittedName>
</protein>
<evidence type="ECO:0000256" key="7">
    <source>
        <dbReference type="ARBA" id="ARBA00023242"/>
    </source>
</evidence>
<comment type="similarity">
    <text evidence="8">Belongs to the snail C2H2-type zinc-finger protein family.</text>
</comment>
<evidence type="ECO:0000256" key="9">
    <source>
        <dbReference type="PROSITE-ProRule" id="PRU00042"/>
    </source>
</evidence>
<reference evidence="13" key="1">
    <citation type="submission" date="2025-08" db="UniProtKB">
        <authorList>
            <consortium name="RefSeq"/>
        </authorList>
    </citation>
    <scope>IDENTIFICATION</scope>
    <source>
        <tissue evidence="13">Adult</tissue>
    </source>
</reference>